<evidence type="ECO:0000313" key="2">
    <source>
        <dbReference type="Proteomes" id="UP001152622"/>
    </source>
</evidence>
<accession>A0A9Q1G3H6</accession>
<dbReference type="EMBL" id="JAINUF010000002">
    <property type="protein sequence ID" value="KAJ8374779.1"/>
    <property type="molecule type" value="Genomic_DNA"/>
</dbReference>
<organism evidence="1 2">
    <name type="scientific">Synaphobranchus kaupii</name>
    <name type="common">Kaup's arrowtooth eel</name>
    <dbReference type="NCBI Taxonomy" id="118154"/>
    <lineage>
        <taxon>Eukaryota</taxon>
        <taxon>Metazoa</taxon>
        <taxon>Chordata</taxon>
        <taxon>Craniata</taxon>
        <taxon>Vertebrata</taxon>
        <taxon>Euteleostomi</taxon>
        <taxon>Actinopterygii</taxon>
        <taxon>Neopterygii</taxon>
        <taxon>Teleostei</taxon>
        <taxon>Anguilliformes</taxon>
        <taxon>Synaphobranchidae</taxon>
        <taxon>Synaphobranchus</taxon>
    </lineage>
</organism>
<dbReference type="AlphaFoldDB" id="A0A9Q1G3H6"/>
<keyword evidence="2" id="KW-1185">Reference proteome</keyword>
<proteinExistence type="predicted"/>
<evidence type="ECO:0000313" key="1">
    <source>
        <dbReference type="EMBL" id="KAJ8374779.1"/>
    </source>
</evidence>
<comment type="caution">
    <text evidence="1">The sequence shown here is derived from an EMBL/GenBank/DDBJ whole genome shotgun (WGS) entry which is preliminary data.</text>
</comment>
<sequence>MPSVRNANAGEIEMNAKTTAAAFFFPSPLTEGLKRYAPAVCILICGPAAPAGLARRSTPSWFPVPIKPCWRVTLRAAGGFSALERDEQGREDTHLAAAHLSAPTRRCAAERRAKPWEENGAVFIIFLKAFAATRRGIEPRTFRCREGRANCEGGGLTKVT</sequence>
<gene>
    <name evidence="1" type="ORF">SKAU_G00053590</name>
</gene>
<protein>
    <submittedName>
        <fullName evidence="1">Uncharacterized protein</fullName>
    </submittedName>
</protein>
<name>A0A9Q1G3H6_SYNKA</name>
<dbReference type="Proteomes" id="UP001152622">
    <property type="component" value="Chromosome 2"/>
</dbReference>
<reference evidence="1" key="1">
    <citation type="journal article" date="2023" name="Science">
        <title>Genome structures resolve the early diversification of teleost fishes.</title>
        <authorList>
            <person name="Parey E."/>
            <person name="Louis A."/>
            <person name="Montfort J."/>
            <person name="Bouchez O."/>
            <person name="Roques C."/>
            <person name="Iampietro C."/>
            <person name="Lluch J."/>
            <person name="Castinel A."/>
            <person name="Donnadieu C."/>
            <person name="Desvignes T."/>
            <person name="Floi Bucao C."/>
            <person name="Jouanno E."/>
            <person name="Wen M."/>
            <person name="Mejri S."/>
            <person name="Dirks R."/>
            <person name="Jansen H."/>
            <person name="Henkel C."/>
            <person name="Chen W.J."/>
            <person name="Zahm M."/>
            <person name="Cabau C."/>
            <person name="Klopp C."/>
            <person name="Thompson A.W."/>
            <person name="Robinson-Rechavi M."/>
            <person name="Braasch I."/>
            <person name="Lecointre G."/>
            <person name="Bobe J."/>
            <person name="Postlethwait J.H."/>
            <person name="Berthelot C."/>
            <person name="Roest Crollius H."/>
            <person name="Guiguen Y."/>
        </authorList>
    </citation>
    <scope>NUCLEOTIDE SEQUENCE</scope>
    <source>
        <strain evidence="1">WJC10195</strain>
    </source>
</reference>